<reference evidence="5 6" key="1">
    <citation type="submission" date="2020-08" db="EMBL/GenBank/DDBJ databases">
        <title>Genome sequence of Diaphorobacter ruginosibacter DSM 27467T.</title>
        <authorList>
            <person name="Hyun D.-W."/>
            <person name="Bae J.-W."/>
        </authorList>
    </citation>
    <scope>NUCLEOTIDE SEQUENCE [LARGE SCALE GENOMIC DNA]</scope>
    <source>
        <strain evidence="5 6">DSM 27467</strain>
    </source>
</reference>
<dbReference type="KEGG" id="drg:H9K76_09755"/>
<feature type="region of interest" description="Disordered" evidence="1">
    <location>
        <begin position="610"/>
        <end position="632"/>
    </location>
</feature>
<dbReference type="InterPro" id="IPR043990">
    <property type="entry name" value="AC_1"/>
</dbReference>
<keyword evidence="2" id="KW-1133">Transmembrane helix</keyword>
<evidence type="ECO:0000313" key="6">
    <source>
        <dbReference type="Proteomes" id="UP000515811"/>
    </source>
</evidence>
<dbReference type="CDD" id="cd01344">
    <property type="entry name" value="PL2_Passenger_AT"/>
    <property type="match status" value="1"/>
</dbReference>
<dbReference type="InterPro" id="IPR012332">
    <property type="entry name" value="Autotransporter_pectin_lyase_C"/>
</dbReference>
<accession>A0A7G9RTW9</accession>
<dbReference type="GO" id="GO:0019867">
    <property type="term" value="C:outer membrane"/>
    <property type="evidence" value="ECO:0007669"/>
    <property type="project" value="InterPro"/>
</dbReference>
<feature type="domain" description="Autochaperone" evidence="3">
    <location>
        <begin position="403"/>
        <end position="495"/>
    </location>
</feature>
<dbReference type="InterPro" id="IPR046022">
    <property type="entry name" value="DUF5979"/>
</dbReference>
<organism evidence="5 6">
    <name type="scientific">Diaphorobacter ruginosibacter</name>
    <dbReference type="NCBI Taxonomy" id="1715720"/>
    <lineage>
        <taxon>Bacteria</taxon>
        <taxon>Pseudomonadati</taxon>
        <taxon>Pseudomonadota</taxon>
        <taxon>Betaproteobacteria</taxon>
        <taxon>Burkholderiales</taxon>
        <taxon>Comamonadaceae</taxon>
        <taxon>Diaphorobacter</taxon>
    </lineage>
</organism>
<sequence>MQSQRSGLIGQGAGGNGTLNLDGAGLIYAYPPASASDIVDGIPTLAVGVGGGTGKVDILHGGKLGAADGSDANPTVSATPALTRGFIGKDGGVGVVSMHDPAAGARNIAQFSNGLVVGSGSGRGTLDVLGAGKVSVSNGATSAACLNAAPAPAPLQIGGSGVGLVRMSGGDADLLVSGHYIMGEDPSLNLQSNVHDHHIGKIQIGNDGVLVTADQASVKVGAAQIWNFQGWDSGGIPLTYETYGIGPIDVDGTGQIYYGSETATPSAPGSIQASHIQLTTPTSALHFNHTGSNLSFDVPLKGVGRLVQESGTTTMAQVPALPAFPAESGCAPTIDHPINQQAFTGPVEVNAGTLVLPTNDVLSNAQSFTVAGGTLMQGGTSQTLNQVTLGANGTLQLTDSGQSTSDIARASSWSGGGAVLLDTVLGACGSASDKLVITGAITGETRLKITNASGPGAATSGCDGILVVDAAGASGAGTFVLDGGPITQGGFQYQLVKAGNGNWYLQATEAPGQIVIQQTVTPSGGAPAFTGSIPFTLNCTTPSYQYSGNITVTNNVGNSAPVTVAAGSQCSVVQGSPMPAVTGYQWSAATYGPSGTAMPVGGLQTLTMSNNLTRSGSGGPGDGGGTPGSGNAVPVPALGAGGLGALAGLMMAAAAFVGRRRQQARA</sequence>
<dbReference type="InterPro" id="IPR006315">
    <property type="entry name" value="OM_autotransptr_brl_dom"/>
</dbReference>
<feature type="compositionally biased region" description="Gly residues" evidence="1">
    <location>
        <begin position="616"/>
        <end position="628"/>
    </location>
</feature>
<dbReference type="NCBIfam" id="TIGR01414">
    <property type="entry name" value="autotrans_barl"/>
    <property type="match status" value="1"/>
</dbReference>
<protein>
    <submittedName>
        <fullName evidence="5">Autotransporter outer membrane beta-barrel domain-containing protein</fullName>
    </submittedName>
</protein>
<proteinExistence type="predicted"/>
<evidence type="ECO:0000256" key="1">
    <source>
        <dbReference type="SAM" id="MobiDB-lite"/>
    </source>
</evidence>
<dbReference type="EMBL" id="CP060714">
    <property type="protein sequence ID" value="QNN59044.1"/>
    <property type="molecule type" value="Genomic_DNA"/>
</dbReference>
<keyword evidence="2" id="KW-0812">Transmembrane</keyword>
<feature type="transmembrane region" description="Helical" evidence="2">
    <location>
        <begin position="637"/>
        <end position="657"/>
    </location>
</feature>
<evidence type="ECO:0000259" key="4">
    <source>
        <dbReference type="Pfam" id="PF19407"/>
    </source>
</evidence>
<dbReference type="Pfam" id="PF19407">
    <property type="entry name" value="DUF5979"/>
    <property type="match status" value="1"/>
</dbReference>
<feature type="domain" description="DUF5979" evidence="4">
    <location>
        <begin position="515"/>
        <end position="608"/>
    </location>
</feature>
<dbReference type="AlphaFoldDB" id="A0A7G9RTW9"/>
<evidence type="ECO:0000313" key="5">
    <source>
        <dbReference type="EMBL" id="QNN59044.1"/>
    </source>
</evidence>
<dbReference type="SUPFAM" id="SSF51126">
    <property type="entry name" value="Pectin lyase-like"/>
    <property type="match status" value="1"/>
</dbReference>
<dbReference type="Pfam" id="PF18883">
    <property type="entry name" value="AC_1"/>
    <property type="match status" value="1"/>
</dbReference>
<name>A0A7G9RTW9_9BURK</name>
<keyword evidence="6" id="KW-1185">Reference proteome</keyword>
<gene>
    <name evidence="5" type="ORF">H9K76_09755</name>
</gene>
<dbReference type="Proteomes" id="UP000515811">
    <property type="component" value="Chromosome"/>
</dbReference>
<keyword evidence="2" id="KW-0472">Membrane</keyword>
<dbReference type="RefSeq" id="WP_187599919.1">
    <property type="nucleotide sequence ID" value="NZ_CP060714.1"/>
</dbReference>
<evidence type="ECO:0000256" key="2">
    <source>
        <dbReference type="SAM" id="Phobius"/>
    </source>
</evidence>
<dbReference type="Gene3D" id="2.160.20.20">
    <property type="match status" value="1"/>
</dbReference>
<evidence type="ECO:0000259" key="3">
    <source>
        <dbReference type="Pfam" id="PF18883"/>
    </source>
</evidence>
<dbReference type="InterPro" id="IPR011050">
    <property type="entry name" value="Pectin_lyase_fold/virulence"/>
</dbReference>